<comment type="caution">
    <text evidence="1">The sequence shown here is derived from an EMBL/GenBank/DDBJ whole genome shotgun (WGS) entry which is preliminary data.</text>
</comment>
<dbReference type="EMBL" id="AMCI01007602">
    <property type="protein sequence ID" value="EJW92340.1"/>
    <property type="molecule type" value="Genomic_DNA"/>
</dbReference>
<proteinExistence type="predicted"/>
<feature type="non-terminal residue" evidence="1">
    <location>
        <position position="173"/>
    </location>
</feature>
<evidence type="ECO:0000313" key="1">
    <source>
        <dbReference type="EMBL" id="EJW92340.1"/>
    </source>
</evidence>
<accession>J9BXP4</accession>
<dbReference type="AlphaFoldDB" id="J9BXP4"/>
<feature type="non-terminal residue" evidence="1">
    <location>
        <position position="1"/>
    </location>
</feature>
<protein>
    <submittedName>
        <fullName evidence="1">DNA internalization competence protein, ComEC/Rec2 family</fullName>
    </submittedName>
</protein>
<name>J9BXP4_9ZZZZ</name>
<reference evidence="1" key="1">
    <citation type="journal article" date="2012" name="PLoS ONE">
        <title>Gene sets for utilization of primary and secondary nutrition supplies in the distal gut of endangered iberian lynx.</title>
        <authorList>
            <person name="Alcaide M."/>
            <person name="Messina E."/>
            <person name="Richter M."/>
            <person name="Bargiela R."/>
            <person name="Peplies J."/>
            <person name="Huws S.A."/>
            <person name="Newbold C.J."/>
            <person name="Golyshin P.N."/>
            <person name="Simon M.A."/>
            <person name="Lopez G."/>
            <person name="Yakimov M.M."/>
            <person name="Ferrer M."/>
        </authorList>
    </citation>
    <scope>NUCLEOTIDE SEQUENCE</scope>
</reference>
<organism evidence="1">
    <name type="scientific">gut metagenome</name>
    <dbReference type="NCBI Taxonomy" id="749906"/>
    <lineage>
        <taxon>unclassified sequences</taxon>
        <taxon>metagenomes</taxon>
        <taxon>organismal metagenomes</taxon>
    </lineage>
</organism>
<gene>
    <name evidence="1" type="ORF">EVA_19553</name>
</gene>
<sequence length="173" mass="18959">GIAEQPCIVLQQKQETIVVLQGGDYNERQVQKFLEHKNISRISLLIDLRKVPRDSGILAHEVINVSKQQKGTAQSQQICDIIASELRLSDGGLFVADIMGYKVALATGTCPLDTPLKVDLLLAGEIFQQGICAETTAVCGRFDWQNNGQTVYYAPNGFIQMIRPGFSAQCYGG</sequence>